<dbReference type="PANTHER" id="PTHR47968">
    <property type="entry name" value="CENTROMERE PROTEIN E"/>
    <property type="match status" value="1"/>
</dbReference>
<keyword evidence="3 4" id="KW-0505">Motor protein</keyword>
<evidence type="ECO:0000256" key="4">
    <source>
        <dbReference type="PROSITE-ProRule" id="PRU00283"/>
    </source>
</evidence>
<dbReference type="InterPro" id="IPR036961">
    <property type="entry name" value="Kinesin_motor_dom_sf"/>
</dbReference>
<dbReference type="STRING" id="857967.G0QYK9"/>
<dbReference type="SMART" id="SM00129">
    <property type="entry name" value="KISc"/>
    <property type="match status" value="1"/>
</dbReference>
<dbReference type="OrthoDB" id="3176171at2759"/>
<gene>
    <name evidence="6" type="ORF">IMG5_150430</name>
</gene>
<dbReference type="InParanoid" id="G0QYK9"/>
<reference evidence="6 7" key="1">
    <citation type="submission" date="2011-07" db="EMBL/GenBank/DDBJ databases">
        <authorList>
            <person name="Coyne R."/>
            <person name="Brami D."/>
            <person name="Johnson J."/>
            <person name="Hostetler J."/>
            <person name="Hannick L."/>
            <person name="Clark T."/>
            <person name="Cassidy-Hanley D."/>
            <person name="Inman J."/>
        </authorList>
    </citation>
    <scope>NUCLEOTIDE SEQUENCE [LARGE SCALE GENOMIC DNA]</scope>
    <source>
        <strain evidence="6 7">G5</strain>
    </source>
</reference>
<proteinExistence type="inferred from homology"/>
<dbReference type="AlphaFoldDB" id="G0QYK9"/>
<feature type="domain" description="Kinesin motor" evidence="5">
    <location>
        <begin position="34"/>
        <end position="366"/>
    </location>
</feature>
<sequence>MNYQKKYQKQIQLNRYYIIPLNKKLRIFKEGNGNVKTYLRFRPNNQAELELNQNGLGSNIIEFINNQTVKIINDSVNYTVDCAFGPESTQDTIYENIASCVVNDVLIGYNGTIFAYGVSGSGKSHTMFGNIEDQEQMGIIPRMCAQLFQHINNSSNNNEEQDEIEWTIKCSMLEIYKECLQDSFNNDDFDKKGDLKIKETPQKGIIVQGLTERVVQDENELLQLVDFGYNTRQIRATRLNEYSSRSHTIFMVMIRQKLMNGAEKIGKLNLIDLAGCEKVSKSGASGEGLEEAIKINLSLSCLGKVIHSLTTGQDHIPYRDSKLTRILQESLGGNYKTSLIVTCSMHSKFTDDTISSLKFATRAKTIKNHFKVNQWLDL</sequence>
<dbReference type="EMBL" id="GL984116">
    <property type="protein sequence ID" value="EGR29700.1"/>
    <property type="molecule type" value="Genomic_DNA"/>
</dbReference>
<keyword evidence="2" id="KW-0175">Coiled coil</keyword>
<dbReference type="GeneID" id="14905807"/>
<dbReference type="GO" id="GO:0005874">
    <property type="term" value="C:microtubule"/>
    <property type="evidence" value="ECO:0007669"/>
    <property type="project" value="UniProtKB-KW"/>
</dbReference>
<comment type="similarity">
    <text evidence="4">Belongs to the TRAFAC class myosin-kinesin ATPase superfamily. Kinesin family.</text>
</comment>
<evidence type="ECO:0000313" key="7">
    <source>
        <dbReference type="Proteomes" id="UP000008983"/>
    </source>
</evidence>
<dbReference type="CDD" id="cd00106">
    <property type="entry name" value="KISc"/>
    <property type="match status" value="1"/>
</dbReference>
<keyword evidence="7" id="KW-1185">Reference proteome</keyword>
<dbReference type="InterPro" id="IPR001752">
    <property type="entry name" value="Kinesin_motor_dom"/>
</dbReference>
<dbReference type="InterPro" id="IPR027417">
    <property type="entry name" value="P-loop_NTPase"/>
</dbReference>
<evidence type="ECO:0000313" key="6">
    <source>
        <dbReference type="EMBL" id="EGR29700.1"/>
    </source>
</evidence>
<dbReference type="Proteomes" id="UP000008983">
    <property type="component" value="Unassembled WGS sequence"/>
</dbReference>
<keyword evidence="4" id="KW-0547">Nucleotide-binding</keyword>
<name>G0QYK9_ICHMU</name>
<dbReference type="PANTHER" id="PTHR47968:SF36">
    <property type="entry name" value="KINESIN HEAVY CHAIN ISOFORM X1"/>
    <property type="match status" value="1"/>
</dbReference>
<dbReference type="PROSITE" id="PS50067">
    <property type="entry name" value="KINESIN_MOTOR_2"/>
    <property type="match status" value="1"/>
</dbReference>
<organism evidence="6 7">
    <name type="scientific">Ichthyophthirius multifiliis</name>
    <name type="common">White spot disease agent</name>
    <name type="synonym">Ich</name>
    <dbReference type="NCBI Taxonomy" id="5932"/>
    <lineage>
        <taxon>Eukaryota</taxon>
        <taxon>Sar</taxon>
        <taxon>Alveolata</taxon>
        <taxon>Ciliophora</taxon>
        <taxon>Intramacronucleata</taxon>
        <taxon>Oligohymenophorea</taxon>
        <taxon>Hymenostomatida</taxon>
        <taxon>Ophryoglenina</taxon>
        <taxon>Ichthyophthirius</taxon>
    </lineage>
</organism>
<dbReference type="GO" id="GO:0007018">
    <property type="term" value="P:microtubule-based movement"/>
    <property type="evidence" value="ECO:0007669"/>
    <property type="project" value="InterPro"/>
</dbReference>
<keyword evidence="4" id="KW-0067">ATP-binding</keyword>
<dbReference type="RefSeq" id="XP_004030936.1">
    <property type="nucleotide sequence ID" value="XM_004030888.1"/>
</dbReference>
<evidence type="ECO:0000256" key="1">
    <source>
        <dbReference type="ARBA" id="ARBA00022701"/>
    </source>
</evidence>
<dbReference type="InterPro" id="IPR027640">
    <property type="entry name" value="Kinesin-like_fam"/>
</dbReference>
<dbReference type="GO" id="GO:0005524">
    <property type="term" value="F:ATP binding"/>
    <property type="evidence" value="ECO:0007669"/>
    <property type="project" value="UniProtKB-UniRule"/>
</dbReference>
<evidence type="ECO:0000256" key="3">
    <source>
        <dbReference type="ARBA" id="ARBA00023175"/>
    </source>
</evidence>
<dbReference type="PRINTS" id="PR00380">
    <property type="entry name" value="KINESINHEAVY"/>
</dbReference>
<keyword evidence="1" id="KW-0493">Microtubule</keyword>
<dbReference type="OMA" id="NCHTTKE"/>
<dbReference type="eggNOG" id="KOG0240">
    <property type="taxonomic scope" value="Eukaryota"/>
</dbReference>
<dbReference type="Gene3D" id="3.40.850.10">
    <property type="entry name" value="Kinesin motor domain"/>
    <property type="match status" value="1"/>
</dbReference>
<accession>G0QYK9</accession>
<dbReference type="SUPFAM" id="SSF52540">
    <property type="entry name" value="P-loop containing nucleoside triphosphate hydrolases"/>
    <property type="match status" value="1"/>
</dbReference>
<feature type="binding site" evidence="4">
    <location>
        <begin position="117"/>
        <end position="124"/>
    </location>
    <ligand>
        <name>ATP</name>
        <dbReference type="ChEBI" id="CHEBI:30616"/>
    </ligand>
</feature>
<dbReference type="GO" id="GO:0003777">
    <property type="term" value="F:microtubule motor activity"/>
    <property type="evidence" value="ECO:0007669"/>
    <property type="project" value="InterPro"/>
</dbReference>
<dbReference type="Pfam" id="PF00225">
    <property type="entry name" value="Kinesin"/>
    <property type="match status" value="1"/>
</dbReference>
<dbReference type="GO" id="GO:0008017">
    <property type="term" value="F:microtubule binding"/>
    <property type="evidence" value="ECO:0007669"/>
    <property type="project" value="InterPro"/>
</dbReference>
<evidence type="ECO:0000259" key="5">
    <source>
        <dbReference type="PROSITE" id="PS50067"/>
    </source>
</evidence>
<protein>
    <submittedName>
        <fullName evidence="6">Kinesin motor domain protein</fullName>
    </submittedName>
</protein>
<evidence type="ECO:0000256" key="2">
    <source>
        <dbReference type="ARBA" id="ARBA00023054"/>
    </source>
</evidence>